<organism evidence="1">
    <name type="scientific">Desulfobacca acetoxidans</name>
    <dbReference type="NCBI Taxonomy" id="60893"/>
    <lineage>
        <taxon>Bacteria</taxon>
        <taxon>Pseudomonadati</taxon>
        <taxon>Thermodesulfobacteriota</taxon>
        <taxon>Desulfobaccia</taxon>
        <taxon>Desulfobaccales</taxon>
        <taxon>Desulfobaccaceae</taxon>
        <taxon>Desulfobacca</taxon>
    </lineage>
</organism>
<evidence type="ECO:0000313" key="1">
    <source>
        <dbReference type="EMBL" id="HGZ12468.1"/>
    </source>
</evidence>
<comment type="caution">
    <text evidence="1">The sequence shown here is derived from an EMBL/GenBank/DDBJ whole genome shotgun (WGS) entry which is preliminary data.</text>
</comment>
<sequence length="183" mass="21222">MADIIDLDRFRRKLAADKGFRTWLRRFQDQFGPDTRLADLNPETLLYLATPGEETLYVFFDLVMGTMGLGGSARFRLDDLDTPVKLRIMDTAFALMDRVRFELMRRLGWVEDVPDEDRPLITLVQEAWQKGPAFVRKVPRLAGHHPDYENYRKLNPRDQGTAIRRLIPKAVAQYRVMVKGVSP</sequence>
<proteinExistence type="predicted"/>
<dbReference type="AlphaFoldDB" id="A0A7C5AMV1"/>
<dbReference type="EMBL" id="DTKJ01000064">
    <property type="protein sequence ID" value="HGZ12468.1"/>
    <property type="molecule type" value="Genomic_DNA"/>
</dbReference>
<accession>A0A7C5AMV1</accession>
<reference evidence="1" key="1">
    <citation type="journal article" date="2020" name="mSystems">
        <title>Genome- and Community-Level Interaction Insights into Carbon Utilization and Element Cycling Functions of Hydrothermarchaeota in Hydrothermal Sediment.</title>
        <authorList>
            <person name="Zhou Z."/>
            <person name="Liu Y."/>
            <person name="Xu W."/>
            <person name="Pan J."/>
            <person name="Luo Z.H."/>
            <person name="Li M."/>
        </authorList>
    </citation>
    <scope>NUCLEOTIDE SEQUENCE [LARGE SCALE GENOMIC DNA]</scope>
    <source>
        <strain evidence="1">SpSt-853</strain>
    </source>
</reference>
<gene>
    <name evidence="1" type="ORF">ENW48_09665</name>
</gene>
<name>A0A7C5AMV1_9BACT</name>
<protein>
    <submittedName>
        <fullName evidence="1">Uncharacterized protein</fullName>
    </submittedName>
</protein>